<dbReference type="CDD" id="cd19531">
    <property type="entry name" value="LCL_NRPS-like"/>
    <property type="match status" value="1"/>
</dbReference>
<dbReference type="PANTHER" id="PTHR45527">
    <property type="entry name" value="NONRIBOSOMAL PEPTIDE SYNTHETASE"/>
    <property type="match status" value="1"/>
</dbReference>
<dbReference type="GO" id="GO:0009366">
    <property type="term" value="C:enterobactin synthetase complex"/>
    <property type="evidence" value="ECO:0007669"/>
    <property type="project" value="TreeGrafter"/>
</dbReference>
<evidence type="ECO:0000256" key="1">
    <source>
        <dbReference type="SAM" id="MobiDB-lite"/>
    </source>
</evidence>
<dbReference type="InterPro" id="IPR001242">
    <property type="entry name" value="Condensation_dom"/>
</dbReference>
<protein>
    <submittedName>
        <fullName evidence="3">Condensation domain-containing protein involved in non-ribosomal peptide synthesis</fullName>
    </submittedName>
</protein>
<dbReference type="GO" id="GO:0005829">
    <property type="term" value="C:cytosol"/>
    <property type="evidence" value="ECO:0007669"/>
    <property type="project" value="TreeGrafter"/>
</dbReference>
<evidence type="ECO:0000259" key="2">
    <source>
        <dbReference type="Pfam" id="PF00668"/>
    </source>
</evidence>
<reference evidence="3 4" key="1">
    <citation type="journal article" date="2010" name="Cell Res.">
        <title>Complete genome sequence of the rifamycin SV-producing Amycolatopsis mediterranei U32 revealed its genetic characteristics in phylogeny and metabolism.</title>
        <authorList>
            <person name="Zhao W."/>
            <person name="Zhong Y."/>
            <person name="Yuan H."/>
            <person name="Wang J."/>
            <person name="Zheng H."/>
            <person name="Wang Y."/>
            <person name="Cen X."/>
            <person name="Xu F."/>
            <person name="Bai J."/>
            <person name="Han X."/>
            <person name="Lu G."/>
            <person name="Zhu Y."/>
            <person name="Shao Z."/>
            <person name="Yan H."/>
            <person name="Li C."/>
            <person name="Peng N."/>
            <person name="Zhang Z."/>
            <person name="Zhang Y."/>
            <person name="Lin W."/>
            <person name="Fan Y."/>
            <person name="Qin Z."/>
            <person name="Hu Y."/>
            <person name="Zhu B."/>
            <person name="Wang S."/>
            <person name="Ding X."/>
            <person name="Zhao G.P."/>
        </authorList>
    </citation>
    <scope>NUCLEOTIDE SEQUENCE [LARGE SCALE GENOMIC DNA]</scope>
    <source>
        <strain evidence="4">U-32</strain>
    </source>
</reference>
<dbReference type="GO" id="GO:0043041">
    <property type="term" value="P:amino acid activation for nonribosomal peptide biosynthetic process"/>
    <property type="evidence" value="ECO:0007669"/>
    <property type="project" value="TreeGrafter"/>
</dbReference>
<dbReference type="AlphaFoldDB" id="A0A0H3DD32"/>
<dbReference type="eggNOG" id="COG1020">
    <property type="taxonomic scope" value="Bacteria"/>
</dbReference>
<organism evidence="3 4">
    <name type="scientific">Amycolatopsis mediterranei (strain U-32)</name>
    <dbReference type="NCBI Taxonomy" id="749927"/>
    <lineage>
        <taxon>Bacteria</taxon>
        <taxon>Bacillati</taxon>
        <taxon>Actinomycetota</taxon>
        <taxon>Actinomycetes</taxon>
        <taxon>Pseudonocardiales</taxon>
        <taxon>Pseudonocardiaceae</taxon>
        <taxon>Amycolatopsis</taxon>
    </lineage>
</organism>
<dbReference type="OrthoDB" id="2472181at2"/>
<dbReference type="PATRIC" id="fig|749927.5.peg.6475"/>
<dbReference type="Proteomes" id="UP000000328">
    <property type="component" value="Chromosome"/>
</dbReference>
<dbReference type="GO" id="GO:0008610">
    <property type="term" value="P:lipid biosynthetic process"/>
    <property type="evidence" value="ECO:0007669"/>
    <property type="project" value="UniProtKB-ARBA"/>
</dbReference>
<evidence type="ECO:0000313" key="3">
    <source>
        <dbReference type="EMBL" id="ADJ47963.1"/>
    </source>
</evidence>
<gene>
    <name evidence="3" type="ordered locus">AMED_6228</name>
</gene>
<dbReference type="PANTHER" id="PTHR45527:SF1">
    <property type="entry name" value="FATTY ACID SYNTHASE"/>
    <property type="match status" value="1"/>
</dbReference>
<dbReference type="GeneID" id="92873889"/>
<dbReference type="EMBL" id="CP002000">
    <property type="protein sequence ID" value="ADJ47963.1"/>
    <property type="molecule type" value="Genomic_DNA"/>
</dbReference>
<proteinExistence type="predicted"/>
<dbReference type="RefSeq" id="WP_013228014.1">
    <property type="nucleotide sequence ID" value="NC_014318.1"/>
</dbReference>
<dbReference type="Pfam" id="PF00668">
    <property type="entry name" value="Condensation"/>
    <property type="match status" value="1"/>
</dbReference>
<accession>A0A0H3DD32</accession>
<dbReference type="InterPro" id="IPR023213">
    <property type="entry name" value="CAT-like_dom_sf"/>
</dbReference>
<feature type="domain" description="Condensation" evidence="2">
    <location>
        <begin position="67"/>
        <end position="448"/>
    </location>
</feature>
<dbReference type="SUPFAM" id="SSF52777">
    <property type="entry name" value="CoA-dependent acyltransferases"/>
    <property type="match status" value="2"/>
</dbReference>
<dbReference type="KEGG" id="amd:AMED_6228"/>
<dbReference type="Gene3D" id="3.30.559.10">
    <property type="entry name" value="Chloramphenicol acetyltransferase-like domain"/>
    <property type="match status" value="1"/>
</dbReference>
<dbReference type="GO" id="GO:0047527">
    <property type="term" value="F:2,3-dihydroxybenzoate-serine ligase activity"/>
    <property type="evidence" value="ECO:0007669"/>
    <property type="project" value="TreeGrafter"/>
</dbReference>
<dbReference type="HOGENOM" id="CLU_000022_2_9_11"/>
<dbReference type="GO" id="GO:0009239">
    <property type="term" value="P:enterobactin biosynthetic process"/>
    <property type="evidence" value="ECO:0007669"/>
    <property type="project" value="TreeGrafter"/>
</dbReference>
<sequence length="463" mass="50194">MHPSDTTSRAELEAALLRRLRGGSPAIPRLPRPSGPARFPASPAQAEACARAWRDPARPDRVVLTGLRLRGPLDVRALERALAAVVRRHETLRTAFEETADGLVQVISPVLDVPVTVVEATEDDFAAQTLAALEPAMDLRTGPLIRFRLLRLAADEHIAIVVLHHVIADARATEVLLADLAEAYLGADLAPLPIQYADFVVWQRDRPGRAAAVTANVEYWRTRLADAPAVPIPADFPPFDGPAHRGDLLTVGVPDDLFARLRAFARAHDTTIFVTALAAFQVLLARLGGTRDVAVSVPVTLRDRAQVEGLIADFSQAVVSRLDLAGGPSFETVVATARDRFAEDLDHAGVPRERVVRALPGHVAELFDRVEFGVDRETATDGAGLDLEPLPPRLPYAERPLTVRLGHDEEHATLYVTYRCRDFSRARVAELAEDYLTVLAGGLDHPAAGLFGPGAPALRIGRR</sequence>
<feature type="region of interest" description="Disordered" evidence="1">
    <location>
        <begin position="23"/>
        <end position="43"/>
    </location>
</feature>
<dbReference type="Gene3D" id="3.30.559.30">
    <property type="entry name" value="Nonribosomal peptide synthetase, condensation domain"/>
    <property type="match status" value="1"/>
</dbReference>
<dbReference type="GO" id="GO:0031177">
    <property type="term" value="F:phosphopantetheine binding"/>
    <property type="evidence" value="ECO:0007669"/>
    <property type="project" value="TreeGrafter"/>
</dbReference>
<name>A0A0H3DD32_AMYMU</name>
<evidence type="ECO:0000313" key="4">
    <source>
        <dbReference type="Proteomes" id="UP000000328"/>
    </source>
</evidence>